<protein>
    <submittedName>
        <fullName evidence="2">tRNA (Adenosine(37)-N6)-threonylcarbamoyltransferase complex dimerization subunit type 1 TsaB</fullName>
        <ecNumber evidence="2">2.3.1.234</ecNumber>
    </submittedName>
</protein>
<reference evidence="2 3" key="1">
    <citation type="submission" date="2024-02" db="EMBL/GenBank/DDBJ databases">
        <title>Bacterial strain from lacustrine sediment.</title>
        <authorList>
            <person name="Petit C."/>
            <person name="Fadhlaoui K."/>
        </authorList>
    </citation>
    <scope>NUCLEOTIDE SEQUENCE [LARGE SCALE GENOMIC DNA]</scope>
    <source>
        <strain evidence="2 3">IPX-CK</strain>
    </source>
</reference>
<gene>
    <name evidence="2" type="primary">tsaB</name>
    <name evidence="2" type="ORF">V6984_05050</name>
</gene>
<proteinExistence type="predicted"/>
<dbReference type="EC" id="2.3.1.234" evidence="2"/>
<dbReference type="InterPro" id="IPR043129">
    <property type="entry name" value="ATPase_NBD"/>
</dbReference>
<keyword evidence="3" id="KW-1185">Reference proteome</keyword>
<dbReference type="Proteomes" id="UP001451571">
    <property type="component" value="Chromosome"/>
</dbReference>
<evidence type="ECO:0000259" key="1">
    <source>
        <dbReference type="Pfam" id="PF00814"/>
    </source>
</evidence>
<organism evidence="2 3">
    <name type="scientific">Kineothrix sedimenti</name>
    <dbReference type="NCBI Taxonomy" id="3123317"/>
    <lineage>
        <taxon>Bacteria</taxon>
        <taxon>Bacillati</taxon>
        <taxon>Bacillota</taxon>
        <taxon>Clostridia</taxon>
        <taxon>Lachnospirales</taxon>
        <taxon>Lachnospiraceae</taxon>
        <taxon>Kineothrix</taxon>
    </lineage>
</organism>
<dbReference type="NCBIfam" id="TIGR03725">
    <property type="entry name" value="T6A_YeaZ"/>
    <property type="match status" value="1"/>
</dbReference>
<feature type="domain" description="Gcp-like" evidence="1">
    <location>
        <begin position="32"/>
        <end position="233"/>
    </location>
</feature>
<keyword evidence="2" id="KW-0808">Transferase</keyword>
<dbReference type="PANTHER" id="PTHR11735">
    <property type="entry name" value="TRNA N6-ADENOSINE THREONYLCARBAMOYLTRANSFERASE"/>
    <property type="match status" value="1"/>
</dbReference>
<keyword evidence="2" id="KW-0012">Acyltransferase</keyword>
<dbReference type="Gene3D" id="3.30.420.40">
    <property type="match status" value="2"/>
</dbReference>
<name>A0ABZ3EZ82_9FIRM</name>
<dbReference type="InterPro" id="IPR022496">
    <property type="entry name" value="T6A_TsaB"/>
</dbReference>
<dbReference type="EMBL" id="CP146256">
    <property type="protein sequence ID" value="XAH75145.1"/>
    <property type="molecule type" value="Genomic_DNA"/>
</dbReference>
<evidence type="ECO:0000313" key="3">
    <source>
        <dbReference type="Proteomes" id="UP001451571"/>
    </source>
</evidence>
<sequence>MKILALDSSGLVASVAIVEDDDLIAEYDIQYKKTHSQTLLPMLDEIKKMIDLDMSSLDAVALAAGPGSFTGLRIGSATAKGLGLALGIPIIEIPTLEGLAYNLYGTREYICPIMDARRGQVYTGVYEFVKNEDLDKDGYRLEEVEPQCAVGIEEIAERLNHFGREIIFLGDGVPVFRERLKLHMKVPYHFAPAHLNRQRAASVAALGGIYYKAGKSVDPKDHAPIYLRLSQAERERSEKANKNENCKL</sequence>
<dbReference type="CDD" id="cd24032">
    <property type="entry name" value="ASKHA_NBD_TsaB"/>
    <property type="match status" value="1"/>
</dbReference>
<dbReference type="PANTHER" id="PTHR11735:SF11">
    <property type="entry name" value="TRNA THREONYLCARBAMOYLADENOSINE BIOSYNTHESIS PROTEIN TSAB"/>
    <property type="match status" value="1"/>
</dbReference>
<evidence type="ECO:0000313" key="2">
    <source>
        <dbReference type="EMBL" id="XAH75145.1"/>
    </source>
</evidence>
<dbReference type="SUPFAM" id="SSF53067">
    <property type="entry name" value="Actin-like ATPase domain"/>
    <property type="match status" value="2"/>
</dbReference>
<accession>A0ABZ3EZ82</accession>
<dbReference type="Pfam" id="PF00814">
    <property type="entry name" value="TsaD"/>
    <property type="match status" value="1"/>
</dbReference>
<dbReference type="GO" id="GO:0061711">
    <property type="term" value="F:tRNA N(6)-L-threonylcarbamoyladenine synthase activity"/>
    <property type="evidence" value="ECO:0007669"/>
    <property type="project" value="UniProtKB-EC"/>
</dbReference>
<dbReference type="RefSeq" id="WP_342758708.1">
    <property type="nucleotide sequence ID" value="NZ_CP146256.1"/>
</dbReference>
<dbReference type="InterPro" id="IPR000905">
    <property type="entry name" value="Gcp-like_dom"/>
</dbReference>